<keyword evidence="1" id="KW-0812">Transmembrane</keyword>
<name>A0ABW4CSV5_9LACO</name>
<evidence type="ECO:0000313" key="2">
    <source>
        <dbReference type="EMBL" id="MFD1433224.1"/>
    </source>
</evidence>
<proteinExistence type="predicted"/>
<dbReference type="RefSeq" id="WP_125696109.1">
    <property type="nucleotide sequence ID" value="NZ_JBHTOG010000063.1"/>
</dbReference>
<sequence length="87" mass="9770">MEKVELSAYNKHSRTGRKSWPVFEDSAMPSKETKALMLRKGLLAALFEVALLLSLTIMSEWKLTNGVSASNMIASYYFQRGERVLAA</sequence>
<dbReference type="Proteomes" id="UP001597192">
    <property type="component" value="Unassembled WGS sequence"/>
</dbReference>
<dbReference type="EMBL" id="JBHTOG010000063">
    <property type="protein sequence ID" value="MFD1433224.1"/>
    <property type="molecule type" value="Genomic_DNA"/>
</dbReference>
<keyword evidence="1" id="KW-0472">Membrane</keyword>
<comment type="caution">
    <text evidence="2">The sequence shown here is derived from an EMBL/GenBank/DDBJ whole genome shotgun (WGS) entry which is preliminary data.</text>
</comment>
<organism evidence="2 3">
    <name type="scientific">Lacticaseibacillus yichunensis</name>
    <dbReference type="NCBI Taxonomy" id="2486015"/>
    <lineage>
        <taxon>Bacteria</taxon>
        <taxon>Bacillati</taxon>
        <taxon>Bacillota</taxon>
        <taxon>Bacilli</taxon>
        <taxon>Lactobacillales</taxon>
        <taxon>Lactobacillaceae</taxon>
        <taxon>Lacticaseibacillus</taxon>
    </lineage>
</organism>
<reference evidence="3" key="1">
    <citation type="journal article" date="2019" name="Int. J. Syst. Evol. Microbiol.">
        <title>The Global Catalogue of Microorganisms (GCM) 10K type strain sequencing project: providing services to taxonomists for standard genome sequencing and annotation.</title>
        <authorList>
            <consortium name="The Broad Institute Genomics Platform"/>
            <consortium name="The Broad Institute Genome Sequencing Center for Infectious Disease"/>
            <person name="Wu L."/>
            <person name="Ma J."/>
        </authorList>
    </citation>
    <scope>NUCLEOTIDE SEQUENCE [LARGE SCALE GENOMIC DNA]</scope>
    <source>
        <strain evidence="3">CCM 8947</strain>
    </source>
</reference>
<keyword evidence="3" id="KW-1185">Reference proteome</keyword>
<protein>
    <submittedName>
        <fullName evidence="2">Uncharacterized protein</fullName>
    </submittedName>
</protein>
<gene>
    <name evidence="2" type="ORF">ACFQ47_11165</name>
</gene>
<evidence type="ECO:0000256" key="1">
    <source>
        <dbReference type="SAM" id="Phobius"/>
    </source>
</evidence>
<evidence type="ECO:0000313" key="3">
    <source>
        <dbReference type="Proteomes" id="UP001597192"/>
    </source>
</evidence>
<accession>A0ABW4CSV5</accession>
<feature type="transmembrane region" description="Helical" evidence="1">
    <location>
        <begin position="41"/>
        <end position="58"/>
    </location>
</feature>
<keyword evidence="1" id="KW-1133">Transmembrane helix</keyword>